<dbReference type="EMBL" id="BAAAKV010000021">
    <property type="protein sequence ID" value="GAA1168983.1"/>
    <property type="molecule type" value="Genomic_DNA"/>
</dbReference>
<proteinExistence type="predicted"/>
<reference evidence="1 2" key="1">
    <citation type="journal article" date="2019" name="Int. J. Syst. Evol. Microbiol.">
        <title>The Global Catalogue of Microorganisms (GCM) 10K type strain sequencing project: providing services to taxonomists for standard genome sequencing and annotation.</title>
        <authorList>
            <consortium name="The Broad Institute Genomics Platform"/>
            <consortium name="The Broad Institute Genome Sequencing Center for Infectious Disease"/>
            <person name="Wu L."/>
            <person name="Ma J."/>
        </authorList>
    </citation>
    <scope>NUCLEOTIDE SEQUENCE [LARGE SCALE GENOMIC DNA]</scope>
    <source>
        <strain evidence="1 2">JCM 12696</strain>
    </source>
</reference>
<sequence length="245" mass="26856">MDVVREDVVDTPHPPGRPIRGVRQVTATLTALVRSARHELLIFDDPAGCANQCVPEQFLDFAGACVRAAGERAWEEGRGSGGRRRRRLPAVSVRRIVPRHGLAGLPYPLPRQLPGRARQTDSIPFKMILVDRSVAAVPLDLQLHYHGLLLIRDPVVVQALVRTHEMWWETGEDLPTAALPAPGVLPSQLRPVLEALLAGLTDETAATRLGMSTRTYSRRVGDLLTALGTTSRFRAGAEAARRGWI</sequence>
<dbReference type="Proteomes" id="UP001501371">
    <property type="component" value="Unassembled WGS sequence"/>
</dbReference>
<protein>
    <recommendedName>
        <fullName evidence="3">HTH luxR-type domain-containing protein</fullName>
    </recommendedName>
</protein>
<comment type="caution">
    <text evidence="1">The sequence shown here is derived from an EMBL/GenBank/DDBJ whole genome shotgun (WGS) entry which is preliminary data.</text>
</comment>
<evidence type="ECO:0008006" key="3">
    <source>
        <dbReference type="Google" id="ProtNLM"/>
    </source>
</evidence>
<accession>A0ABN1UU83</accession>
<dbReference type="SUPFAM" id="SSF46894">
    <property type="entry name" value="C-terminal effector domain of the bipartite response regulators"/>
    <property type="match status" value="1"/>
</dbReference>
<dbReference type="Gene3D" id="1.10.10.10">
    <property type="entry name" value="Winged helix-like DNA-binding domain superfamily/Winged helix DNA-binding domain"/>
    <property type="match status" value="1"/>
</dbReference>
<organism evidence="1 2">
    <name type="scientific">Streptomyces hebeiensis</name>
    <dbReference type="NCBI Taxonomy" id="229486"/>
    <lineage>
        <taxon>Bacteria</taxon>
        <taxon>Bacillati</taxon>
        <taxon>Actinomycetota</taxon>
        <taxon>Actinomycetes</taxon>
        <taxon>Kitasatosporales</taxon>
        <taxon>Streptomycetaceae</taxon>
        <taxon>Streptomyces</taxon>
    </lineage>
</organism>
<dbReference type="RefSeq" id="WP_344275259.1">
    <property type="nucleotide sequence ID" value="NZ_BAAAKV010000021.1"/>
</dbReference>
<evidence type="ECO:0000313" key="1">
    <source>
        <dbReference type="EMBL" id="GAA1168983.1"/>
    </source>
</evidence>
<name>A0ABN1UU83_9ACTN</name>
<dbReference type="InterPro" id="IPR036388">
    <property type="entry name" value="WH-like_DNA-bd_sf"/>
</dbReference>
<gene>
    <name evidence="1" type="ORF">GCM10009654_27790</name>
</gene>
<keyword evidence="2" id="KW-1185">Reference proteome</keyword>
<dbReference type="InterPro" id="IPR016032">
    <property type="entry name" value="Sig_transdc_resp-reg_C-effctor"/>
</dbReference>
<evidence type="ECO:0000313" key="2">
    <source>
        <dbReference type="Proteomes" id="UP001501371"/>
    </source>
</evidence>